<proteinExistence type="predicted"/>
<dbReference type="AlphaFoldDB" id="A0A918T6I0"/>
<dbReference type="EMBL" id="BMUL01000014">
    <property type="protein sequence ID" value="GHB00301.1"/>
    <property type="molecule type" value="Genomic_DNA"/>
</dbReference>
<protein>
    <recommendedName>
        <fullName evidence="3">DUF4241 domain-containing protein</fullName>
    </recommendedName>
</protein>
<evidence type="ECO:0000313" key="2">
    <source>
        <dbReference type="Proteomes" id="UP000644020"/>
    </source>
</evidence>
<dbReference type="InterPro" id="IPR025335">
    <property type="entry name" value="DUF4241"/>
</dbReference>
<dbReference type="Proteomes" id="UP000644020">
    <property type="component" value="Unassembled WGS sequence"/>
</dbReference>
<sequence length="213" mass="22756">MPMTPPDCARWFTPGMVVATEGRRDVAFEVRELGEIGLPTGRLVACDPIVHLCDDDERPEPFAAEVPPGRYRVQIARASFTYPYDHTVNAAARLLVRDAPVVRWEPAPVAGGTAPEDGSSGYGVDAGLGCFLDAAAHHSFPGTDDEKGVIWEVLDGPGSPDAFLAEGENGHTIAVFSSGWGDGLYATWVGYDADGGPACFVTDFQPFRFAGLR</sequence>
<evidence type="ECO:0008006" key="3">
    <source>
        <dbReference type="Google" id="ProtNLM"/>
    </source>
</evidence>
<keyword evidence="2" id="KW-1185">Reference proteome</keyword>
<reference evidence="1" key="1">
    <citation type="journal article" date="2014" name="Int. J. Syst. Evol. Microbiol.">
        <title>Complete genome sequence of Corynebacterium casei LMG S-19264T (=DSM 44701T), isolated from a smear-ripened cheese.</title>
        <authorList>
            <consortium name="US DOE Joint Genome Institute (JGI-PGF)"/>
            <person name="Walter F."/>
            <person name="Albersmeier A."/>
            <person name="Kalinowski J."/>
            <person name="Ruckert C."/>
        </authorList>
    </citation>
    <scope>NUCLEOTIDE SEQUENCE</scope>
    <source>
        <strain evidence="1">JCM 4518</strain>
    </source>
</reference>
<dbReference type="Pfam" id="PF14025">
    <property type="entry name" value="DUF4241"/>
    <property type="match status" value="1"/>
</dbReference>
<organism evidence="1 2">
    <name type="scientific">Streptomyces termitum</name>
    <dbReference type="NCBI Taxonomy" id="67368"/>
    <lineage>
        <taxon>Bacteria</taxon>
        <taxon>Bacillati</taxon>
        <taxon>Actinomycetota</taxon>
        <taxon>Actinomycetes</taxon>
        <taxon>Kitasatosporales</taxon>
        <taxon>Streptomycetaceae</taxon>
        <taxon>Streptomyces</taxon>
    </lineage>
</organism>
<reference evidence="1" key="2">
    <citation type="submission" date="2020-09" db="EMBL/GenBank/DDBJ databases">
        <authorList>
            <person name="Sun Q."/>
            <person name="Ohkuma M."/>
        </authorList>
    </citation>
    <scope>NUCLEOTIDE SEQUENCE</scope>
    <source>
        <strain evidence="1">JCM 4518</strain>
    </source>
</reference>
<comment type="caution">
    <text evidence="1">The sequence shown here is derived from an EMBL/GenBank/DDBJ whole genome shotgun (WGS) entry which is preliminary data.</text>
</comment>
<evidence type="ECO:0000313" key="1">
    <source>
        <dbReference type="EMBL" id="GHB00301.1"/>
    </source>
</evidence>
<name>A0A918T6I0_9ACTN</name>
<accession>A0A918T6I0</accession>
<gene>
    <name evidence="1" type="ORF">GCM10010305_49630</name>
</gene>
<dbReference type="RefSeq" id="WP_189981176.1">
    <property type="nucleotide sequence ID" value="NZ_BMUL01000014.1"/>
</dbReference>